<gene>
    <name evidence="1" type="primary">DM9-1</name>
</gene>
<dbReference type="PANTHER" id="PTHR31649">
    <property type="entry name" value="AGAP009604-PA"/>
    <property type="match status" value="1"/>
</dbReference>
<dbReference type="EMBL" id="KT865082">
    <property type="protein sequence ID" value="AMP43490.1"/>
    <property type="molecule type" value="mRNA"/>
</dbReference>
<reference evidence="1" key="1">
    <citation type="journal article" date="2016" name="Mol. Biochem. Parasitol.">
        <title>Characterization of a Fasciola gigantica protein carrying two DM9 domains reveals cellular relocalization property.</title>
        <authorList>
            <person name="Phadungsil W."/>
            <person name="Smooker P.M."/>
            <person name="Vichasri-Grams S."/>
            <person name="Grams R."/>
        </authorList>
    </citation>
    <scope>NUCLEOTIDE SEQUENCE</scope>
</reference>
<sequence length="155" mass="16784">MAQCGHGFQMTLSWIPEGNGRVPRNPVDAGQGVVVIRGRHGQEVLPGKLVPGQVVGHVPYGGKEFPVDEYEVLCETGIKCGKCCDWVPAQNGQVPPNAVVASVASDNAPLYVARNQMEGDTVVGKVHQGHTSAYFPFGGREVPREQYEVLVWMMK</sequence>
<accession>A0A142BYJ6</accession>
<evidence type="ECO:0000313" key="1">
    <source>
        <dbReference type="EMBL" id="AMP43490.1"/>
    </source>
</evidence>
<dbReference type="InterPro" id="IPR006616">
    <property type="entry name" value="DM9_repeat"/>
</dbReference>
<organism evidence="1">
    <name type="scientific">Fasciola gigantica</name>
    <name type="common">Giant liver fluke</name>
    <dbReference type="NCBI Taxonomy" id="46835"/>
    <lineage>
        <taxon>Eukaryota</taxon>
        <taxon>Metazoa</taxon>
        <taxon>Spiralia</taxon>
        <taxon>Lophotrochozoa</taxon>
        <taxon>Platyhelminthes</taxon>
        <taxon>Trematoda</taxon>
        <taxon>Digenea</taxon>
        <taxon>Plagiorchiida</taxon>
        <taxon>Echinostomata</taxon>
        <taxon>Echinostomatoidea</taxon>
        <taxon>Fasciolidae</taxon>
        <taxon>Fasciola</taxon>
    </lineage>
</organism>
<dbReference type="SMART" id="SM00696">
    <property type="entry name" value="DM9"/>
    <property type="match status" value="2"/>
</dbReference>
<name>A0A142BYJ6_FASGI</name>
<dbReference type="PANTHER" id="PTHR31649:SF1">
    <property type="entry name" value="FARNESOIC ACID O-METHYL TRANSFERASE DOMAIN-CONTAINING PROTEIN"/>
    <property type="match status" value="1"/>
</dbReference>
<dbReference type="Pfam" id="PF11901">
    <property type="entry name" value="DM9"/>
    <property type="match status" value="1"/>
</dbReference>
<proteinExistence type="evidence at transcript level"/>
<dbReference type="AlphaFoldDB" id="A0A142BYJ6"/>
<protein>
    <submittedName>
        <fullName evidence="1">DM9-1</fullName>
    </submittedName>
</protein>